<keyword evidence="1" id="KW-1133">Transmembrane helix</keyword>
<gene>
    <name evidence="2" type="ORF">H5410_053450</name>
</gene>
<feature type="transmembrane region" description="Helical" evidence="1">
    <location>
        <begin position="85"/>
        <end position="107"/>
    </location>
</feature>
<name>A0A9J5X4X6_SOLCO</name>
<dbReference type="Proteomes" id="UP000824120">
    <property type="component" value="Chromosome 10"/>
</dbReference>
<organism evidence="2 3">
    <name type="scientific">Solanum commersonii</name>
    <name type="common">Commerson's wild potato</name>
    <name type="synonym">Commerson's nightshade</name>
    <dbReference type="NCBI Taxonomy" id="4109"/>
    <lineage>
        <taxon>Eukaryota</taxon>
        <taxon>Viridiplantae</taxon>
        <taxon>Streptophyta</taxon>
        <taxon>Embryophyta</taxon>
        <taxon>Tracheophyta</taxon>
        <taxon>Spermatophyta</taxon>
        <taxon>Magnoliopsida</taxon>
        <taxon>eudicotyledons</taxon>
        <taxon>Gunneridae</taxon>
        <taxon>Pentapetalae</taxon>
        <taxon>asterids</taxon>
        <taxon>lamiids</taxon>
        <taxon>Solanales</taxon>
        <taxon>Solanaceae</taxon>
        <taxon>Solanoideae</taxon>
        <taxon>Solaneae</taxon>
        <taxon>Solanum</taxon>
    </lineage>
</organism>
<dbReference type="OrthoDB" id="1748244at2759"/>
<feature type="transmembrane region" description="Helical" evidence="1">
    <location>
        <begin position="162"/>
        <end position="180"/>
    </location>
</feature>
<evidence type="ECO:0000313" key="2">
    <source>
        <dbReference type="EMBL" id="KAG5582823.1"/>
    </source>
</evidence>
<protein>
    <submittedName>
        <fullName evidence="2">Uncharacterized protein</fullName>
    </submittedName>
</protein>
<keyword evidence="3" id="KW-1185">Reference proteome</keyword>
<keyword evidence="1" id="KW-0472">Membrane</keyword>
<evidence type="ECO:0000256" key="1">
    <source>
        <dbReference type="SAM" id="Phobius"/>
    </source>
</evidence>
<reference evidence="2 3" key="1">
    <citation type="submission" date="2020-09" db="EMBL/GenBank/DDBJ databases">
        <title>De no assembly of potato wild relative species, Solanum commersonii.</title>
        <authorList>
            <person name="Cho K."/>
        </authorList>
    </citation>
    <scope>NUCLEOTIDE SEQUENCE [LARGE SCALE GENOMIC DNA]</scope>
    <source>
        <strain evidence="2">LZ3.2</strain>
        <tissue evidence="2">Leaf</tissue>
    </source>
</reference>
<accession>A0A9J5X4X6</accession>
<comment type="caution">
    <text evidence="2">The sequence shown here is derived from an EMBL/GenBank/DDBJ whole genome shotgun (WGS) entry which is preliminary data.</text>
</comment>
<dbReference type="AlphaFoldDB" id="A0A9J5X4X6"/>
<dbReference type="EMBL" id="JACXVP010000010">
    <property type="protein sequence ID" value="KAG5582823.1"/>
    <property type="molecule type" value="Genomic_DNA"/>
</dbReference>
<proteinExistence type="predicted"/>
<evidence type="ECO:0000313" key="3">
    <source>
        <dbReference type="Proteomes" id="UP000824120"/>
    </source>
</evidence>
<sequence length="185" mass="19985">MNYVDEQILKKQAISEAEMVEMVANEKNRRGRYNTCFPQIHNLHSTGIITSLVLNGGNVHGGLYLANSNSPIILNPSLPNHFFKFSTFSFTILSFAVPLNFTTPYFLSPSSTITTLSSNGFGASSAFVYFSGKINCIVTVFFSPSPVLVTTGAVMAISSDELVITGAVMAIVSGLEFWGLPNAPM</sequence>
<keyword evidence="1" id="KW-0812">Transmembrane</keyword>
<feature type="transmembrane region" description="Helical" evidence="1">
    <location>
        <begin position="127"/>
        <end position="150"/>
    </location>
</feature>